<keyword evidence="5" id="KW-0999">Mitochondrion inner membrane</keyword>
<sequence length="630" mass="70545">MDKSWIRDDTSSEANGWWWSGIPQFVGLSSLFATLFGSSSPMFNSAKLLVLGFIIETGRRLFQWLIERFRLQYSMTAQFDEGDPSYEWVVQFLTKQGLWRRTREFRVNARNSQRKWGIRTRPEGTVKDNAEYVPTYEVPQLFRWNGYWFEIKRSKGALGIQPMNPYGMHQSVGGGTIFITIYSLKMAVLSDFVEDARSSYLEVSKPDVIIHTADTPNFNPSFAWSNVKRKVRRRLSSIILQEGVIESIVKDAQEFLDMEDWYVGRGIPHRRGYLLYGPPGSGKSSTIYALAGELGLEIYSLSLASGFVDDSFLQRAASSIPKRSIFLIEDIDCAFPRDDDAETPLDFLANIPGLPRRYSNGIRRSAVTLSGLLNVIDGVGSDDGRLFFATTNYIDRLDPALLRPGRIDRKIQYSLATQPQAAALFMRFFEPPAPVTIQPKLMLEVPSTSPPISVMVTAENSDDIGANHGDKYNTSLRQLADSFSSSIAPGEFSTAELQGFLLSCKNQPEKAVADVSDWMAQERKDRQERKEREEVRKRKAQEKQSSLLKGQYAYGGQVKAMQVTGSLPVASLTVSPPDVPISDGSIGATANGDIQHDKEKDDHQELLPSPAYEPRDESGVSLNSEKVVST</sequence>
<dbReference type="SMART" id="SM01024">
    <property type="entry name" value="BCS1_N"/>
    <property type="match status" value="1"/>
</dbReference>
<keyword evidence="7" id="KW-0067">ATP-binding</keyword>
<dbReference type="EMBL" id="CM032187">
    <property type="protein sequence ID" value="KAG7089533.1"/>
    <property type="molecule type" value="Genomic_DNA"/>
</dbReference>
<dbReference type="Pfam" id="PF25426">
    <property type="entry name" value="AAA_lid_BCS1"/>
    <property type="match status" value="1"/>
</dbReference>
<dbReference type="CDD" id="cd19510">
    <property type="entry name" value="RecA-like_BCS1"/>
    <property type="match status" value="1"/>
</dbReference>
<dbReference type="InterPro" id="IPR057495">
    <property type="entry name" value="AAA_lid_BCS1"/>
</dbReference>
<evidence type="ECO:0000313" key="16">
    <source>
        <dbReference type="Proteomes" id="UP001049176"/>
    </source>
</evidence>
<keyword evidence="3" id="KW-0812">Transmembrane</keyword>
<evidence type="ECO:0000256" key="8">
    <source>
        <dbReference type="ARBA" id="ARBA00022989"/>
    </source>
</evidence>
<reference evidence="15" key="1">
    <citation type="journal article" date="2021" name="Genome Biol. Evol.">
        <title>The assembled and annotated genome of the fairy-ring fungus Marasmius oreades.</title>
        <authorList>
            <person name="Hiltunen M."/>
            <person name="Ament-Velasquez S.L."/>
            <person name="Johannesson H."/>
        </authorList>
    </citation>
    <scope>NUCLEOTIDE SEQUENCE</scope>
    <source>
        <strain evidence="15">03SP1</strain>
    </source>
</reference>
<dbReference type="InterPro" id="IPR003959">
    <property type="entry name" value="ATPase_AAA_core"/>
</dbReference>
<evidence type="ECO:0000259" key="14">
    <source>
        <dbReference type="SMART" id="SM01024"/>
    </source>
</evidence>
<evidence type="ECO:0000259" key="13">
    <source>
        <dbReference type="SMART" id="SM00382"/>
    </source>
</evidence>
<protein>
    <recommendedName>
        <fullName evidence="17">Mitochondrial chaperone BCS1</fullName>
    </recommendedName>
</protein>
<evidence type="ECO:0000256" key="6">
    <source>
        <dbReference type="ARBA" id="ARBA00022801"/>
    </source>
</evidence>
<evidence type="ECO:0000256" key="2">
    <source>
        <dbReference type="ARBA" id="ARBA00007448"/>
    </source>
</evidence>
<evidence type="ECO:0008006" key="17">
    <source>
        <dbReference type="Google" id="ProtNLM"/>
    </source>
</evidence>
<comment type="caution">
    <text evidence="15">The sequence shown here is derived from an EMBL/GenBank/DDBJ whole genome shotgun (WGS) entry which is preliminary data.</text>
</comment>
<evidence type="ECO:0000313" key="15">
    <source>
        <dbReference type="EMBL" id="KAG7089533.1"/>
    </source>
</evidence>
<keyword evidence="10" id="KW-0472">Membrane</keyword>
<dbReference type="InterPro" id="IPR027417">
    <property type="entry name" value="P-loop_NTPase"/>
</dbReference>
<dbReference type="GO" id="GO:0005524">
    <property type="term" value="F:ATP binding"/>
    <property type="evidence" value="ECO:0007669"/>
    <property type="project" value="UniProtKB-KW"/>
</dbReference>
<evidence type="ECO:0000256" key="7">
    <source>
        <dbReference type="ARBA" id="ARBA00022840"/>
    </source>
</evidence>
<evidence type="ECO:0000256" key="5">
    <source>
        <dbReference type="ARBA" id="ARBA00022792"/>
    </source>
</evidence>
<dbReference type="InterPro" id="IPR014851">
    <property type="entry name" value="BCS1_N"/>
</dbReference>
<comment type="subcellular location">
    <subcellularLocation>
        <location evidence="1">Mitochondrion inner membrane</location>
        <topology evidence="1">Single-pass membrane protein</topology>
    </subcellularLocation>
</comment>
<evidence type="ECO:0000256" key="9">
    <source>
        <dbReference type="ARBA" id="ARBA00023128"/>
    </source>
</evidence>
<dbReference type="Pfam" id="PF08740">
    <property type="entry name" value="BCS1_N"/>
    <property type="match status" value="1"/>
</dbReference>
<dbReference type="RefSeq" id="XP_043006003.1">
    <property type="nucleotide sequence ID" value="XM_043156218.1"/>
</dbReference>
<feature type="region of interest" description="Disordered" evidence="12">
    <location>
        <begin position="522"/>
        <end position="546"/>
    </location>
</feature>
<keyword evidence="4" id="KW-0547">Nucleotide-binding</keyword>
<dbReference type="GO" id="GO:0005743">
    <property type="term" value="C:mitochondrial inner membrane"/>
    <property type="evidence" value="ECO:0007669"/>
    <property type="project" value="UniProtKB-SubCell"/>
</dbReference>
<keyword evidence="16" id="KW-1185">Reference proteome</keyword>
<evidence type="ECO:0000256" key="11">
    <source>
        <dbReference type="ARBA" id="ARBA00048778"/>
    </source>
</evidence>
<dbReference type="Pfam" id="PF00004">
    <property type="entry name" value="AAA"/>
    <property type="match status" value="1"/>
</dbReference>
<feature type="domain" description="AAA+ ATPase" evidence="13">
    <location>
        <begin position="269"/>
        <end position="417"/>
    </location>
</feature>
<keyword evidence="9" id="KW-0496">Mitochondrion</keyword>
<dbReference type="AlphaFoldDB" id="A0A9P7RUZ2"/>
<dbReference type="KEGG" id="more:E1B28_011207"/>
<dbReference type="Gene3D" id="3.40.50.300">
    <property type="entry name" value="P-loop containing nucleotide triphosphate hydrolases"/>
    <property type="match status" value="1"/>
</dbReference>
<dbReference type="GO" id="GO:0016887">
    <property type="term" value="F:ATP hydrolysis activity"/>
    <property type="evidence" value="ECO:0007669"/>
    <property type="project" value="InterPro"/>
</dbReference>
<evidence type="ECO:0000256" key="1">
    <source>
        <dbReference type="ARBA" id="ARBA00004434"/>
    </source>
</evidence>
<accession>A0A9P7RUZ2</accession>
<comment type="catalytic activity">
    <reaction evidence="11">
        <text>ATP + H2O = ADP + phosphate + H(+)</text>
        <dbReference type="Rhea" id="RHEA:13065"/>
        <dbReference type="ChEBI" id="CHEBI:15377"/>
        <dbReference type="ChEBI" id="CHEBI:15378"/>
        <dbReference type="ChEBI" id="CHEBI:30616"/>
        <dbReference type="ChEBI" id="CHEBI:43474"/>
        <dbReference type="ChEBI" id="CHEBI:456216"/>
    </reaction>
    <physiologicalReaction direction="left-to-right" evidence="11">
        <dbReference type="Rhea" id="RHEA:13066"/>
    </physiologicalReaction>
</comment>
<dbReference type="SUPFAM" id="SSF52540">
    <property type="entry name" value="P-loop containing nucleoside triphosphate hydrolases"/>
    <property type="match status" value="1"/>
</dbReference>
<dbReference type="Proteomes" id="UP001049176">
    <property type="component" value="Chromosome 7"/>
</dbReference>
<feature type="compositionally biased region" description="Basic and acidic residues" evidence="12">
    <location>
        <begin position="522"/>
        <end position="536"/>
    </location>
</feature>
<dbReference type="GeneID" id="66080282"/>
<feature type="region of interest" description="Disordered" evidence="12">
    <location>
        <begin position="577"/>
        <end position="630"/>
    </location>
</feature>
<feature type="compositionally biased region" description="Basic and acidic residues" evidence="12">
    <location>
        <begin position="594"/>
        <end position="605"/>
    </location>
</feature>
<feature type="domain" description="BCS1 N-terminal" evidence="14">
    <location>
        <begin position="49"/>
        <end position="238"/>
    </location>
</feature>
<evidence type="ECO:0000256" key="12">
    <source>
        <dbReference type="SAM" id="MobiDB-lite"/>
    </source>
</evidence>
<gene>
    <name evidence="15" type="ORF">E1B28_011207</name>
</gene>
<keyword evidence="6" id="KW-0378">Hydrolase</keyword>
<dbReference type="InterPro" id="IPR003593">
    <property type="entry name" value="AAA+_ATPase"/>
</dbReference>
<comment type="similarity">
    <text evidence="2">Belongs to the AAA ATPase family. BCS1 subfamily.</text>
</comment>
<dbReference type="OrthoDB" id="10251412at2759"/>
<name>A0A9P7RUZ2_9AGAR</name>
<evidence type="ECO:0000256" key="4">
    <source>
        <dbReference type="ARBA" id="ARBA00022741"/>
    </source>
</evidence>
<keyword evidence="8" id="KW-1133">Transmembrane helix</keyword>
<dbReference type="PANTHER" id="PTHR23070">
    <property type="entry name" value="BCS1 AAA-TYPE ATPASE"/>
    <property type="match status" value="1"/>
</dbReference>
<feature type="compositionally biased region" description="Polar residues" evidence="12">
    <location>
        <begin position="620"/>
        <end position="630"/>
    </location>
</feature>
<evidence type="ECO:0000256" key="3">
    <source>
        <dbReference type="ARBA" id="ARBA00022692"/>
    </source>
</evidence>
<dbReference type="SMART" id="SM00382">
    <property type="entry name" value="AAA"/>
    <property type="match status" value="1"/>
</dbReference>
<organism evidence="15 16">
    <name type="scientific">Marasmius oreades</name>
    <name type="common">fairy-ring Marasmius</name>
    <dbReference type="NCBI Taxonomy" id="181124"/>
    <lineage>
        <taxon>Eukaryota</taxon>
        <taxon>Fungi</taxon>
        <taxon>Dikarya</taxon>
        <taxon>Basidiomycota</taxon>
        <taxon>Agaricomycotina</taxon>
        <taxon>Agaricomycetes</taxon>
        <taxon>Agaricomycetidae</taxon>
        <taxon>Agaricales</taxon>
        <taxon>Marasmiineae</taxon>
        <taxon>Marasmiaceae</taxon>
        <taxon>Marasmius</taxon>
    </lineage>
</organism>
<proteinExistence type="inferred from homology"/>
<dbReference type="InterPro" id="IPR050747">
    <property type="entry name" value="Mitochondrial_chaperone_BCS1"/>
</dbReference>
<evidence type="ECO:0000256" key="10">
    <source>
        <dbReference type="ARBA" id="ARBA00023136"/>
    </source>
</evidence>